<dbReference type="EMBL" id="AP018042">
    <property type="protein sequence ID" value="BAX79744.1"/>
    <property type="molecule type" value="Genomic_DNA"/>
</dbReference>
<dbReference type="AlphaFoldDB" id="A0A1Y1CHD4"/>
<dbReference type="InterPro" id="IPR033399">
    <property type="entry name" value="TP_0789-like"/>
</dbReference>
<name>A0A1Y1CHD4_9BACT</name>
<reference evidence="5" key="2">
    <citation type="journal article" date="2020" name="Antonie Van Leeuwenhoek">
        <title>Labilibaculum antarcticum sp. nov., a novel facultative anaerobic, psychrotorelant bacterium isolated from marine sediment of Antarctica.</title>
        <authorList>
            <person name="Watanabe M."/>
            <person name="Kojima H."/>
            <person name="Fukui M."/>
        </authorList>
    </citation>
    <scope>NUCLEOTIDE SEQUENCE [LARGE SCALE GENOMIC DNA]</scope>
    <source>
        <strain evidence="5">SPP2</strain>
    </source>
</reference>
<evidence type="ECO:0000313" key="5">
    <source>
        <dbReference type="Proteomes" id="UP000218267"/>
    </source>
</evidence>
<dbReference type="PANTHER" id="PTHR37507">
    <property type="entry name" value="SPORULATION PROTEIN YDCC"/>
    <property type="match status" value="1"/>
</dbReference>
<keyword evidence="4" id="KW-0449">Lipoprotein</keyword>
<dbReference type="Pfam" id="PF17131">
    <property type="entry name" value="LolA_like"/>
    <property type="match status" value="1"/>
</dbReference>
<dbReference type="RefSeq" id="WP_197705720.1">
    <property type="nucleotide sequence ID" value="NZ_AP018042.1"/>
</dbReference>
<dbReference type="SUPFAM" id="SSF89392">
    <property type="entry name" value="Prokaryotic lipoproteins and lipoprotein localization factors"/>
    <property type="match status" value="1"/>
</dbReference>
<organism evidence="4 5">
    <name type="scientific">Labilibaculum antarcticum</name>
    <dbReference type="NCBI Taxonomy" id="1717717"/>
    <lineage>
        <taxon>Bacteria</taxon>
        <taxon>Pseudomonadati</taxon>
        <taxon>Bacteroidota</taxon>
        <taxon>Bacteroidia</taxon>
        <taxon>Marinilabiliales</taxon>
        <taxon>Marinifilaceae</taxon>
        <taxon>Labilibaculum</taxon>
    </lineage>
</organism>
<dbReference type="PANTHER" id="PTHR37507:SF2">
    <property type="entry name" value="SPORULATION PROTEIN YDCC"/>
    <property type="match status" value="1"/>
</dbReference>
<evidence type="ECO:0000256" key="2">
    <source>
        <dbReference type="SAM" id="SignalP"/>
    </source>
</evidence>
<dbReference type="Gene3D" id="2.50.20.10">
    <property type="entry name" value="Lipoprotein localisation LolA/LolB/LppX"/>
    <property type="match status" value="1"/>
</dbReference>
<gene>
    <name evidence="4" type="ORF">ALGA_1360</name>
</gene>
<feature type="domain" description="Uncharacterized protein TP-0789" evidence="3">
    <location>
        <begin position="65"/>
        <end position="247"/>
    </location>
</feature>
<evidence type="ECO:0000259" key="3">
    <source>
        <dbReference type="Pfam" id="PF17131"/>
    </source>
</evidence>
<reference evidence="4 5" key="1">
    <citation type="journal article" date="2018" name="Mar. Genomics">
        <title>Complete genome sequence of Marinifilaceae bacterium strain SPP2, isolated from the Antarctic marine sediment.</title>
        <authorList>
            <person name="Watanabe M."/>
            <person name="Kojima H."/>
            <person name="Fukui M."/>
        </authorList>
    </citation>
    <scope>NUCLEOTIDE SEQUENCE [LARGE SCALE GENOMIC DNA]</scope>
    <source>
        <strain evidence="4 5">SPP2</strain>
    </source>
</reference>
<feature type="signal peptide" evidence="2">
    <location>
        <begin position="1"/>
        <end position="19"/>
    </location>
</feature>
<protein>
    <submittedName>
        <fullName evidence="4">Outer membrane lipoprotein-sorting protein</fullName>
    </submittedName>
</protein>
<accession>A0A1Y1CHD4</accession>
<dbReference type="InterPro" id="IPR029046">
    <property type="entry name" value="LolA/LolB/LppX"/>
</dbReference>
<sequence length="249" mass="29438">MNKIVISILLALFSLSGFTQELDVKKWVQEADEKMRGTSSKSNFSMTIQRKSWSRTIEMKAWSIGNDYSLMYIVSPAKEKGQVFLKRANEMWNWIPSIERMVKIPPSMMMQSWMGSDFTNDDLVKESSLAKDYTHKLLAEEQQQGFDCYKIELIPTEDAPVVWSKIYMWISKKEKHWLRAEYYDEDETLVKYEVLSDIKMVDDREMPTRLEMIPADEENQKTILIYGETEFDIPLKESFFSIQNMKRIR</sequence>
<proteinExistence type="predicted"/>
<feature type="chain" id="PRO_5012349804" evidence="2">
    <location>
        <begin position="20"/>
        <end position="249"/>
    </location>
</feature>
<keyword evidence="5" id="KW-1185">Reference proteome</keyword>
<dbReference type="Proteomes" id="UP000218267">
    <property type="component" value="Chromosome"/>
</dbReference>
<dbReference type="KEGG" id="mbas:ALGA_1360"/>
<dbReference type="InterPro" id="IPR052944">
    <property type="entry name" value="Sporulation_related"/>
</dbReference>
<evidence type="ECO:0000313" key="4">
    <source>
        <dbReference type="EMBL" id="BAX79744.1"/>
    </source>
</evidence>
<keyword evidence="1 2" id="KW-0732">Signal</keyword>
<evidence type="ECO:0000256" key="1">
    <source>
        <dbReference type="ARBA" id="ARBA00022729"/>
    </source>
</evidence>
<dbReference type="CDD" id="cd16329">
    <property type="entry name" value="LolA_like"/>
    <property type="match status" value="1"/>
</dbReference>